<dbReference type="EMBL" id="CP061839">
    <property type="protein sequence ID" value="QOW60016.1"/>
    <property type="molecule type" value="Genomic_DNA"/>
</dbReference>
<reference evidence="2 3" key="1">
    <citation type="submission" date="2020-09" db="EMBL/GenBank/DDBJ databases">
        <title>Characterization of Treponema spp. from bovine digital dermatitis in Korea.</title>
        <authorList>
            <person name="Espiritu H.M."/>
            <person name="Cho Y.I."/>
            <person name="Mamuad L."/>
        </authorList>
    </citation>
    <scope>NUCLEOTIDE SEQUENCE [LARGE SCALE GENOMIC DNA]</scope>
    <source>
        <strain evidence="2 3">KS1</strain>
    </source>
</reference>
<evidence type="ECO:0000313" key="3">
    <source>
        <dbReference type="Proteomes" id="UP000593915"/>
    </source>
</evidence>
<proteinExistence type="predicted"/>
<dbReference type="PROSITE" id="PS51257">
    <property type="entry name" value="PROKAR_LIPOPROTEIN"/>
    <property type="match status" value="1"/>
</dbReference>
<keyword evidence="1" id="KW-0732">Signal</keyword>
<dbReference type="RefSeq" id="WP_194075629.1">
    <property type="nucleotide sequence ID" value="NZ_CP061839.1"/>
</dbReference>
<sequence length="176" mass="20205">MKKRYFILTAFSVISLLLSSCTTAGSGKIRVMTSYMENSYMKYYIRPGKMLSADFKTDKAFVNIDFSYQKDTHVYVTDAYTNFTLNYKTSLYIKEASFLLANNETVNLLNIKTLDRNVNENYIRVSTILKKENLQNVLEALAEQTALLEVTLEDGTKKRFTSTSDLSERIKEAFAK</sequence>
<evidence type="ECO:0000313" key="2">
    <source>
        <dbReference type="EMBL" id="QOW60016.1"/>
    </source>
</evidence>
<evidence type="ECO:0008006" key="4">
    <source>
        <dbReference type="Google" id="ProtNLM"/>
    </source>
</evidence>
<evidence type="ECO:0000256" key="1">
    <source>
        <dbReference type="SAM" id="SignalP"/>
    </source>
</evidence>
<protein>
    <recommendedName>
        <fullName evidence="4">Lipoprotein</fullName>
    </recommendedName>
</protein>
<dbReference type="AlphaFoldDB" id="A0A7S7AWD6"/>
<gene>
    <name evidence="2" type="ORF">IFE08_09155</name>
</gene>
<feature type="chain" id="PRO_5032763046" description="Lipoprotein" evidence="1">
    <location>
        <begin position="25"/>
        <end position="176"/>
    </location>
</feature>
<dbReference type="Proteomes" id="UP000593915">
    <property type="component" value="Chromosome"/>
</dbReference>
<organism evidence="2 3">
    <name type="scientific">Treponema pedis</name>
    <dbReference type="NCBI Taxonomy" id="409322"/>
    <lineage>
        <taxon>Bacteria</taxon>
        <taxon>Pseudomonadati</taxon>
        <taxon>Spirochaetota</taxon>
        <taxon>Spirochaetia</taxon>
        <taxon>Spirochaetales</taxon>
        <taxon>Treponemataceae</taxon>
        <taxon>Treponema</taxon>
    </lineage>
</organism>
<accession>A0A7S7AWD6</accession>
<feature type="signal peptide" evidence="1">
    <location>
        <begin position="1"/>
        <end position="24"/>
    </location>
</feature>
<name>A0A7S7AWD6_9SPIR</name>